<dbReference type="Gene3D" id="2.60.40.790">
    <property type="match status" value="1"/>
</dbReference>
<proteinExistence type="inferred from homology"/>
<dbReference type="PANTHER" id="PTHR11527">
    <property type="entry name" value="HEAT-SHOCK PROTEIN 20 FAMILY MEMBER"/>
    <property type="match status" value="1"/>
</dbReference>
<dbReference type="AlphaFoldDB" id="A0AAV5R5U6"/>
<comment type="caution">
    <text evidence="6">The sequence shown here is derived from an EMBL/GenBank/DDBJ whole genome shotgun (WGS) entry which is preliminary data.</text>
</comment>
<feature type="domain" description="SHSP" evidence="5">
    <location>
        <begin position="270"/>
        <end position="394"/>
    </location>
</feature>
<evidence type="ECO:0000256" key="4">
    <source>
        <dbReference type="SAM" id="MobiDB-lite"/>
    </source>
</evidence>
<feature type="region of interest" description="Disordered" evidence="4">
    <location>
        <begin position="192"/>
        <end position="253"/>
    </location>
</feature>
<dbReference type="PROSITE" id="PS01031">
    <property type="entry name" value="SHSP"/>
    <property type="match status" value="1"/>
</dbReference>
<feature type="compositionally biased region" description="Basic and acidic residues" evidence="4">
    <location>
        <begin position="153"/>
        <end position="168"/>
    </location>
</feature>
<name>A0AAV5R5U6_PICKL</name>
<keyword evidence="7" id="KW-1185">Reference proteome</keyword>
<evidence type="ECO:0000313" key="7">
    <source>
        <dbReference type="Proteomes" id="UP001378960"/>
    </source>
</evidence>
<evidence type="ECO:0000256" key="1">
    <source>
        <dbReference type="ARBA" id="ARBA00023016"/>
    </source>
</evidence>
<feature type="compositionally biased region" description="Acidic residues" evidence="4">
    <location>
        <begin position="192"/>
        <end position="203"/>
    </location>
</feature>
<feature type="compositionally biased region" description="Low complexity" evidence="4">
    <location>
        <begin position="124"/>
        <end position="133"/>
    </location>
</feature>
<protein>
    <submittedName>
        <fullName evidence="6">Heat shock protein</fullName>
    </submittedName>
</protein>
<dbReference type="InterPro" id="IPR002068">
    <property type="entry name" value="A-crystallin/Hsp20_dom"/>
</dbReference>
<feature type="region of interest" description="Disordered" evidence="4">
    <location>
        <begin position="117"/>
        <end position="136"/>
    </location>
</feature>
<feature type="region of interest" description="Disordered" evidence="4">
    <location>
        <begin position="152"/>
        <end position="175"/>
    </location>
</feature>
<dbReference type="SUPFAM" id="SSF49764">
    <property type="entry name" value="HSP20-like chaperones"/>
    <property type="match status" value="1"/>
</dbReference>
<gene>
    <name evidence="6" type="ORF">DAPK24_034490</name>
</gene>
<feature type="compositionally biased region" description="Basic and acidic residues" evidence="4">
    <location>
        <begin position="236"/>
        <end position="248"/>
    </location>
</feature>
<comment type="similarity">
    <text evidence="2 3">Belongs to the small heat shock protein (HSP20) family.</text>
</comment>
<evidence type="ECO:0000313" key="6">
    <source>
        <dbReference type="EMBL" id="GMM46874.1"/>
    </source>
</evidence>
<dbReference type="Proteomes" id="UP001378960">
    <property type="component" value="Unassembled WGS sequence"/>
</dbReference>
<dbReference type="Pfam" id="PF00011">
    <property type="entry name" value="HSP20"/>
    <property type="match status" value="1"/>
</dbReference>
<evidence type="ECO:0000259" key="5">
    <source>
        <dbReference type="PROSITE" id="PS01031"/>
    </source>
</evidence>
<reference evidence="6 7" key="1">
    <citation type="journal article" date="2023" name="Elife">
        <title>Identification of key yeast species and microbe-microbe interactions impacting larval growth of Drosophila in the wild.</title>
        <authorList>
            <person name="Mure A."/>
            <person name="Sugiura Y."/>
            <person name="Maeda R."/>
            <person name="Honda K."/>
            <person name="Sakurai N."/>
            <person name="Takahashi Y."/>
            <person name="Watada M."/>
            <person name="Katoh T."/>
            <person name="Gotoh A."/>
            <person name="Gotoh Y."/>
            <person name="Taniguchi I."/>
            <person name="Nakamura K."/>
            <person name="Hayashi T."/>
            <person name="Katayama T."/>
            <person name="Uemura T."/>
            <person name="Hattori Y."/>
        </authorList>
    </citation>
    <scope>NUCLEOTIDE SEQUENCE [LARGE SCALE GENOMIC DNA]</scope>
    <source>
        <strain evidence="6 7">PK-24</strain>
    </source>
</reference>
<accession>A0AAV5R5U6</accession>
<evidence type="ECO:0000256" key="2">
    <source>
        <dbReference type="PROSITE-ProRule" id="PRU00285"/>
    </source>
</evidence>
<organism evidence="6 7">
    <name type="scientific">Pichia kluyveri</name>
    <name type="common">Yeast</name>
    <dbReference type="NCBI Taxonomy" id="36015"/>
    <lineage>
        <taxon>Eukaryota</taxon>
        <taxon>Fungi</taxon>
        <taxon>Dikarya</taxon>
        <taxon>Ascomycota</taxon>
        <taxon>Saccharomycotina</taxon>
        <taxon>Pichiomycetes</taxon>
        <taxon>Pichiales</taxon>
        <taxon>Pichiaceae</taxon>
        <taxon>Pichia</taxon>
    </lineage>
</organism>
<dbReference type="EMBL" id="BTGB01000005">
    <property type="protein sequence ID" value="GMM46874.1"/>
    <property type="molecule type" value="Genomic_DNA"/>
</dbReference>
<dbReference type="CDD" id="cd06464">
    <property type="entry name" value="ACD_sHsps-like"/>
    <property type="match status" value="1"/>
</dbReference>
<sequence>MDAAFINQLLEYQRAQAAARERQSQYRREPSRYVLRGGNYINNPYESSMYNNDPSIYYNIPTTTTTTTSDEYPLFVNPNTYQRPLPRQRQVRKPQQQMYVVDRFGNLYPYEGEYEEEEEEEEVQQQQQQPVQYAIPKREVTANDIIKMLLGGEESKESEPAENEKQPEETGPTPLTREGLAEILSHLSNAEFEEQAKEEDEKKDDEGTTATTIIPPPVIRKASIKDTPIPSLKVHKTIENKGDKETSKESSSSAPIIIDDVKVSAPQLNQKDLPFSPAVNIYEFKSKYIVNISLPGVSKEFVDIDFHPTNNELIIKGEIKNKYLSDDDNEANSFILKLSEQRFGNFQRIIKLPNYPGIEDNKISAKFNNGVLEVKLPKIDESKIVKTPKKISLEEVPDEELERESSTGFI</sequence>
<keyword evidence="1 6" id="KW-0346">Stress response</keyword>
<dbReference type="InterPro" id="IPR008978">
    <property type="entry name" value="HSP20-like_chaperone"/>
</dbReference>
<dbReference type="InterPro" id="IPR031107">
    <property type="entry name" value="Small_HSP"/>
</dbReference>
<evidence type="ECO:0000256" key="3">
    <source>
        <dbReference type="RuleBase" id="RU003616"/>
    </source>
</evidence>